<dbReference type="HOGENOM" id="CLU_2641824_0_0_1"/>
<protein>
    <submittedName>
        <fullName evidence="2">LCR-like protein</fullName>
    </submittedName>
</protein>
<sequence>MKLSLLIIFFVSLLVSSSCSVTASEKPPIEALSCDPNKPEIGIIRIWFCKHEECHRQCFAKYDSAGIKNPRCDGRDTCDCCFDK</sequence>
<feature type="signal peptide" evidence="1">
    <location>
        <begin position="1"/>
        <end position="19"/>
    </location>
</feature>
<reference evidence="2 5" key="2">
    <citation type="journal article" date="2014" name="BMC Genomics">
        <title>An improved genome release (version Mt4.0) for the model legume Medicago truncatula.</title>
        <authorList>
            <person name="Tang H."/>
            <person name="Krishnakumar V."/>
            <person name="Bidwell S."/>
            <person name="Rosen B."/>
            <person name="Chan A."/>
            <person name="Zhou S."/>
            <person name="Gentzbittel L."/>
            <person name="Childs K.L."/>
            <person name="Yandell M."/>
            <person name="Gundlach H."/>
            <person name="Mayer K.F."/>
            <person name="Schwartz D.C."/>
            <person name="Town C.D."/>
        </authorList>
    </citation>
    <scope>GENOME REANNOTATION</scope>
    <source>
        <strain evidence="4 5">cv. Jemalong A17</strain>
    </source>
</reference>
<dbReference type="EnsemblPlants" id="AES70442">
    <property type="protein sequence ID" value="AES70442"/>
    <property type="gene ID" value="MTR_3g055320"/>
</dbReference>
<dbReference type="AlphaFoldDB" id="G7J045"/>
<evidence type="ECO:0000313" key="3">
    <source>
        <dbReference type="EMBL" id="RHN67214.1"/>
    </source>
</evidence>
<feature type="chain" id="PRO_5014572586" evidence="1">
    <location>
        <begin position="20"/>
        <end position="84"/>
    </location>
</feature>
<dbReference type="Proteomes" id="UP000265566">
    <property type="component" value="Chromosome 3"/>
</dbReference>
<proteinExistence type="predicted"/>
<organism evidence="2 5">
    <name type="scientific">Medicago truncatula</name>
    <name type="common">Barrel medic</name>
    <name type="synonym">Medicago tribuloides</name>
    <dbReference type="NCBI Taxonomy" id="3880"/>
    <lineage>
        <taxon>Eukaryota</taxon>
        <taxon>Viridiplantae</taxon>
        <taxon>Streptophyta</taxon>
        <taxon>Embryophyta</taxon>
        <taxon>Tracheophyta</taxon>
        <taxon>Spermatophyta</taxon>
        <taxon>Magnoliopsida</taxon>
        <taxon>eudicotyledons</taxon>
        <taxon>Gunneridae</taxon>
        <taxon>Pentapetalae</taxon>
        <taxon>rosids</taxon>
        <taxon>fabids</taxon>
        <taxon>Fabales</taxon>
        <taxon>Fabaceae</taxon>
        <taxon>Papilionoideae</taxon>
        <taxon>50 kb inversion clade</taxon>
        <taxon>NPAAA clade</taxon>
        <taxon>Hologalegina</taxon>
        <taxon>IRL clade</taxon>
        <taxon>Trifolieae</taxon>
        <taxon>Medicago</taxon>
    </lineage>
</organism>
<evidence type="ECO:0000313" key="2">
    <source>
        <dbReference type="EMBL" id="AES70442.1"/>
    </source>
</evidence>
<reference evidence="6" key="4">
    <citation type="journal article" date="2018" name="Nat. Plants">
        <title>Whole-genome landscape of Medicago truncatula symbiotic genes.</title>
        <authorList>
            <person name="Pecrix Y."/>
            <person name="Staton S.E."/>
            <person name="Sallet E."/>
            <person name="Lelandais-Briere C."/>
            <person name="Moreau S."/>
            <person name="Carrere S."/>
            <person name="Blein T."/>
            <person name="Jardinaud M.F."/>
            <person name="Latrasse D."/>
            <person name="Zouine M."/>
            <person name="Zahm M."/>
            <person name="Kreplak J."/>
            <person name="Mayjonade B."/>
            <person name="Satge C."/>
            <person name="Perez M."/>
            <person name="Cauet S."/>
            <person name="Marande W."/>
            <person name="Chantry-Darmon C."/>
            <person name="Lopez-Roques C."/>
            <person name="Bouchez O."/>
            <person name="Berard A."/>
            <person name="Debelle F."/>
            <person name="Munos S."/>
            <person name="Bendahmane A."/>
            <person name="Berges H."/>
            <person name="Niebel A."/>
            <person name="Buitink J."/>
            <person name="Frugier F."/>
            <person name="Benhamed M."/>
            <person name="Crespi M."/>
            <person name="Gouzy J."/>
            <person name="Gamas P."/>
        </authorList>
    </citation>
    <scope>NUCLEOTIDE SEQUENCE [LARGE SCALE GENOMIC DNA]</scope>
    <source>
        <strain evidence="6">cv. Jemalong A17</strain>
    </source>
</reference>
<keyword evidence="1" id="KW-0732">Signal</keyword>
<reference evidence="4" key="3">
    <citation type="submission" date="2015-04" db="UniProtKB">
        <authorList>
            <consortium name="EnsemblPlants"/>
        </authorList>
    </citation>
    <scope>IDENTIFICATION</scope>
    <source>
        <strain evidence="4">cv. Jemalong A17</strain>
    </source>
</reference>
<evidence type="ECO:0000313" key="6">
    <source>
        <dbReference type="Proteomes" id="UP000265566"/>
    </source>
</evidence>
<evidence type="ECO:0000256" key="1">
    <source>
        <dbReference type="SAM" id="SignalP"/>
    </source>
</evidence>
<keyword evidence="5" id="KW-1185">Reference proteome</keyword>
<accession>G7J045</accession>
<reference evidence="2 5" key="1">
    <citation type="journal article" date="2011" name="Nature">
        <title>The Medicago genome provides insight into the evolution of rhizobial symbioses.</title>
        <authorList>
            <person name="Young N.D."/>
            <person name="Debelle F."/>
            <person name="Oldroyd G.E."/>
            <person name="Geurts R."/>
            <person name="Cannon S.B."/>
            <person name="Udvardi M.K."/>
            <person name="Benedito V.A."/>
            <person name="Mayer K.F."/>
            <person name="Gouzy J."/>
            <person name="Schoof H."/>
            <person name="Van de Peer Y."/>
            <person name="Proost S."/>
            <person name="Cook D.R."/>
            <person name="Meyers B.C."/>
            <person name="Spannagl M."/>
            <person name="Cheung F."/>
            <person name="De Mita S."/>
            <person name="Krishnakumar V."/>
            <person name="Gundlach H."/>
            <person name="Zhou S."/>
            <person name="Mudge J."/>
            <person name="Bharti A.K."/>
            <person name="Murray J.D."/>
            <person name="Naoumkina M.A."/>
            <person name="Rosen B."/>
            <person name="Silverstein K.A."/>
            <person name="Tang H."/>
            <person name="Rombauts S."/>
            <person name="Zhao P.X."/>
            <person name="Zhou P."/>
            <person name="Barbe V."/>
            <person name="Bardou P."/>
            <person name="Bechner M."/>
            <person name="Bellec A."/>
            <person name="Berger A."/>
            <person name="Berges H."/>
            <person name="Bidwell S."/>
            <person name="Bisseling T."/>
            <person name="Choisne N."/>
            <person name="Couloux A."/>
            <person name="Denny R."/>
            <person name="Deshpande S."/>
            <person name="Dai X."/>
            <person name="Doyle J.J."/>
            <person name="Dudez A.M."/>
            <person name="Farmer A.D."/>
            <person name="Fouteau S."/>
            <person name="Franken C."/>
            <person name="Gibelin C."/>
            <person name="Gish J."/>
            <person name="Goldstein S."/>
            <person name="Gonzalez A.J."/>
            <person name="Green P.J."/>
            <person name="Hallab A."/>
            <person name="Hartog M."/>
            <person name="Hua A."/>
            <person name="Humphray S.J."/>
            <person name="Jeong D.H."/>
            <person name="Jing Y."/>
            <person name="Jocker A."/>
            <person name="Kenton S.M."/>
            <person name="Kim D.J."/>
            <person name="Klee K."/>
            <person name="Lai H."/>
            <person name="Lang C."/>
            <person name="Lin S."/>
            <person name="Macmil S.L."/>
            <person name="Magdelenat G."/>
            <person name="Matthews L."/>
            <person name="McCorrison J."/>
            <person name="Monaghan E.L."/>
            <person name="Mun J.H."/>
            <person name="Najar F.Z."/>
            <person name="Nicholson C."/>
            <person name="Noirot C."/>
            <person name="O'Bleness M."/>
            <person name="Paule C.R."/>
            <person name="Poulain J."/>
            <person name="Prion F."/>
            <person name="Qin B."/>
            <person name="Qu C."/>
            <person name="Retzel E.F."/>
            <person name="Riddle C."/>
            <person name="Sallet E."/>
            <person name="Samain S."/>
            <person name="Samson N."/>
            <person name="Sanders I."/>
            <person name="Saurat O."/>
            <person name="Scarpelli C."/>
            <person name="Schiex T."/>
            <person name="Segurens B."/>
            <person name="Severin A.J."/>
            <person name="Sherrier D.J."/>
            <person name="Shi R."/>
            <person name="Sims S."/>
            <person name="Singer S.R."/>
            <person name="Sinharoy S."/>
            <person name="Sterck L."/>
            <person name="Viollet A."/>
            <person name="Wang B.B."/>
            <person name="Wang K."/>
            <person name="Wang M."/>
            <person name="Wang X."/>
            <person name="Warfsmann J."/>
            <person name="Weissenbach J."/>
            <person name="White D.D."/>
            <person name="White J.D."/>
            <person name="Wiley G.B."/>
            <person name="Wincker P."/>
            <person name="Xing Y."/>
            <person name="Yang L."/>
            <person name="Yao Z."/>
            <person name="Ying F."/>
            <person name="Zhai J."/>
            <person name="Zhou L."/>
            <person name="Zuber A."/>
            <person name="Denarie J."/>
            <person name="Dixon R.A."/>
            <person name="May G.D."/>
            <person name="Schwartz D.C."/>
            <person name="Rogers J."/>
            <person name="Quetier F."/>
            <person name="Town C.D."/>
            <person name="Roe B.A."/>
        </authorList>
    </citation>
    <scope>NUCLEOTIDE SEQUENCE [LARGE SCALE GENOMIC DNA]</scope>
    <source>
        <strain evidence="2">A17</strain>
        <strain evidence="4 5">cv. Jemalong A17</strain>
    </source>
</reference>
<name>G7J045_MEDTR</name>
<dbReference type="Gramene" id="rna15374">
    <property type="protein sequence ID" value="RHN67214.1"/>
    <property type="gene ID" value="gene15374"/>
</dbReference>
<dbReference type="EMBL" id="PSQE01000003">
    <property type="protein sequence ID" value="RHN67214.1"/>
    <property type="molecule type" value="Genomic_DNA"/>
</dbReference>
<dbReference type="PaxDb" id="3880-AES70442"/>
<dbReference type="PROSITE" id="PS51257">
    <property type="entry name" value="PROKAR_LIPOPROTEIN"/>
    <property type="match status" value="1"/>
</dbReference>
<dbReference type="Proteomes" id="UP000002051">
    <property type="component" value="Chromosome 3"/>
</dbReference>
<evidence type="ECO:0000313" key="4">
    <source>
        <dbReference type="EnsemblPlants" id="AES70442"/>
    </source>
</evidence>
<dbReference type="EMBL" id="CM001219">
    <property type="protein sequence ID" value="AES70442.1"/>
    <property type="molecule type" value="Genomic_DNA"/>
</dbReference>
<evidence type="ECO:0000313" key="5">
    <source>
        <dbReference type="Proteomes" id="UP000002051"/>
    </source>
</evidence>
<gene>
    <name evidence="2" type="ordered locus">MTR_3g055320</name>
    <name evidence="3" type="ORF">MtrunA17_Chr3g0100311</name>
</gene>
<reference evidence="3" key="5">
    <citation type="journal article" date="2018" name="Nat. Plants">
        <title>Whole-genome landscape of Medicago truncatula symbiotic genes.</title>
        <authorList>
            <person name="Pecrix Y."/>
            <person name="Gamas P."/>
            <person name="Carrere S."/>
        </authorList>
    </citation>
    <scope>NUCLEOTIDE SEQUENCE</scope>
    <source>
        <tissue evidence="3">Leaves</tissue>
    </source>
</reference>